<protein>
    <recommendedName>
        <fullName evidence="3">Homing endonuclease LAGLIDADG domain-containing protein</fullName>
    </recommendedName>
</protein>
<dbReference type="Gene3D" id="3.10.28.10">
    <property type="entry name" value="Homing endonucleases"/>
    <property type="match status" value="1"/>
</dbReference>
<dbReference type="AlphaFoldDB" id="A0A2H0RE18"/>
<organism evidence="1 2">
    <name type="scientific">Candidatus Vogelbacteria bacterium CG10_big_fil_rev_8_21_14_0_10_51_16</name>
    <dbReference type="NCBI Taxonomy" id="1975045"/>
    <lineage>
        <taxon>Bacteria</taxon>
        <taxon>Candidatus Vogeliibacteriota</taxon>
    </lineage>
</organism>
<comment type="caution">
    <text evidence="1">The sequence shown here is derived from an EMBL/GenBank/DDBJ whole genome shotgun (WGS) entry which is preliminary data.</text>
</comment>
<evidence type="ECO:0000313" key="2">
    <source>
        <dbReference type="Proteomes" id="UP000228767"/>
    </source>
</evidence>
<evidence type="ECO:0008006" key="3">
    <source>
        <dbReference type="Google" id="ProtNLM"/>
    </source>
</evidence>
<sequence length="115" mass="13041">MTETEHKKLHAYVVGLAIGDGNLSRVSRAVKLRISCCTFYPKLIQRVAIALQELFPENKVSIARRQDRNCVDVICHSNKLENMMGWKVGLGPKYVQNVSVPEWILQDAELSKECL</sequence>
<dbReference type="EMBL" id="PCYI01000020">
    <property type="protein sequence ID" value="PIR44733.1"/>
    <property type="molecule type" value="Genomic_DNA"/>
</dbReference>
<dbReference type="Proteomes" id="UP000228767">
    <property type="component" value="Unassembled WGS sequence"/>
</dbReference>
<gene>
    <name evidence="1" type="ORF">COV10_03175</name>
</gene>
<proteinExistence type="predicted"/>
<reference evidence="1 2" key="1">
    <citation type="submission" date="2017-09" db="EMBL/GenBank/DDBJ databases">
        <title>Depth-based differentiation of microbial function through sediment-hosted aquifers and enrichment of novel symbionts in the deep terrestrial subsurface.</title>
        <authorList>
            <person name="Probst A.J."/>
            <person name="Ladd B."/>
            <person name="Jarett J.K."/>
            <person name="Geller-Mcgrath D.E."/>
            <person name="Sieber C.M."/>
            <person name="Emerson J.B."/>
            <person name="Anantharaman K."/>
            <person name="Thomas B.C."/>
            <person name="Malmstrom R."/>
            <person name="Stieglmeier M."/>
            <person name="Klingl A."/>
            <person name="Woyke T."/>
            <person name="Ryan C.M."/>
            <person name="Banfield J.F."/>
        </authorList>
    </citation>
    <scope>NUCLEOTIDE SEQUENCE [LARGE SCALE GENOMIC DNA]</scope>
    <source>
        <strain evidence="1">CG10_big_fil_rev_8_21_14_0_10_51_16</strain>
    </source>
</reference>
<name>A0A2H0RE18_9BACT</name>
<accession>A0A2H0RE18</accession>
<evidence type="ECO:0000313" key="1">
    <source>
        <dbReference type="EMBL" id="PIR44733.1"/>
    </source>
</evidence>
<dbReference type="InterPro" id="IPR027434">
    <property type="entry name" value="Homing_endonucl"/>
</dbReference>